<feature type="transmembrane region" description="Helical" evidence="13">
    <location>
        <begin position="20"/>
        <end position="42"/>
    </location>
</feature>
<dbReference type="Pfam" id="PF00560">
    <property type="entry name" value="LRR_1"/>
    <property type="match status" value="3"/>
</dbReference>
<keyword evidence="15" id="KW-1185">Reference proteome</keyword>
<evidence type="ECO:0000256" key="4">
    <source>
        <dbReference type="ARBA" id="ARBA00022692"/>
    </source>
</evidence>
<evidence type="ECO:0000256" key="5">
    <source>
        <dbReference type="ARBA" id="ARBA00022729"/>
    </source>
</evidence>
<gene>
    <name evidence="14" type="ORF">CYCCA115_LOCUS11342</name>
</gene>
<dbReference type="EMBL" id="CAKOGP040001736">
    <property type="protein sequence ID" value="CAJ1947855.1"/>
    <property type="molecule type" value="Genomic_DNA"/>
</dbReference>
<dbReference type="Proteomes" id="UP001295423">
    <property type="component" value="Unassembled WGS sequence"/>
</dbReference>
<organism evidence="14 15">
    <name type="scientific">Cylindrotheca closterium</name>
    <dbReference type="NCBI Taxonomy" id="2856"/>
    <lineage>
        <taxon>Eukaryota</taxon>
        <taxon>Sar</taxon>
        <taxon>Stramenopiles</taxon>
        <taxon>Ochrophyta</taxon>
        <taxon>Bacillariophyta</taxon>
        <taxon>Bacillariophyceae</taxon>
        <taxon>Bacillariophycidae</taxon>
        <taxon>Bacillariales</taxon>
        <taxon>Bacillariaceae</taxon>
        <taxon>Cylindrotheca</taxon>
    </lineage>
</organism>
<proteinExistence type="predicted"/>
<dbReference type="InterPro" id="IPR001611">
    <property type="entry name" value="Leu-rich_rpt"/>
</dbReference>
<evidence type="ECO:0008006" key="16">
    <source>
        <dbReference type="Google" id="ProtNLM"/>
    </source>
</evidence>
<reference evidence="14" key="1">
    <citation type="submission" date="2023-08" db="EMBL/GenBank/DDBJ databases">
        <authorList>
            <person name="Audoor S."/>
            <person name="Bilcke G."/>
        </authorList>
    </citation>
    <scope>NUCLEOTIDE SEQUENCE</scope>
</reference>
<evidence type="ECO:0000256" key="10">
    <source>
        <dbReference type="ARBA" id="ARBA00023180"/>
    </source>
</evidence>
<dbReference type="PANTHER" id="PTHR48052:SF8">
    <property type="entry name" value="LRR RECEPTOR-LIKE SERINE_THREONINE-PROTEIN KINASE FLS2"/>
    <property type="match status" value="1"/>
</dbReference>
<comment type="subcellular location">
    <subcellularLocation>
        <location evidence="1">Cell membrane</location>
    </subcellularLocation>
    <subcellularLocation>
        <location evidence="11">Endomembrane system</location>
        <topology evidence="11">Single-pass membrane protein</topology>
    </subcellularLocation>
</comment>
<accession>A0AAD2FPM9</accession>
<dbReference type="PANTHER" id="PTHR48052">
    <property type="entry name" value="UNNAMED PRODUCT"/>
    <property type="match status" value="1"/>
</dbReference>
<comment type="caution">
    <text evidence="14">The sequence shown here is derived from an EMBL/GenBank/DDBJ whole genome shotgun (WGS) entry which is preliminary data.</text>
</comment>
<keyword evidence="8 13" id="KW-0472">Membrane</keyword>
<evidence type="ECO:0000313" key="14">
    <source>
        <dbReference type="EMBL" id="CAJ1947855.1"/>
    </source>
</evidence>
<keyword evidence="7 13" id="KW-1133">Transmembrane helix</keyword>
<keyword evidence="5" id="KW-0732">Signal</keyword>
<keyword evidence="3" id="KW-0433">Leucine-rich repeat</keyword>
<name>A0AAD2FPM9_9STRA</name>
<dbReference type="GO" id="GO:0012505">
    <property type="term" value="C:endomembrane system"/>
    <property type="evidence" value="ECO:0007669"/>
    <property type="project" value="UniProtKB-SubCell"/>
</dbReference>
<dbReference type="AlphaFoldDB" id="A0AAD2FPM9"/>
<evidence type="ECO:0000256" key="3">
    <source>
        <dbReference type="ARBA" id="ARBA00022614"/>
    </source>
</evidence>
<evidence type="ECO:0000256" key="2">
    <source>
        <dbReference type="ARBA" id="ARBA00022475"/>
    </source>
</evidence>
<feature type="compositionally biased region" description="Gly residues" evidence="12">
    <location>
        <begin position="69"/>
        <end position="82"/>
    </location>
</feature>
<feature type="compositionally biased region" description="Low complexity" evidence="12">
    <location>
        <begin position="47"/>
        <end position="68"/>
    </location>
</feature>
<evidence type="ECO:0000256" key="12">
    <source>
        <dbReference type="SAM" id="MobiDB-lite"/>
    </source>
</evidence>
<keyword evidence="6" id="KW-0677">Repeat</keyword>
<evidence type="ECO:0000256" key="9">
    <source>
        <dbReference type="ARBA" id="ARBA00023170"/>
    </source>
</evidence>
<keyword evidence="4 13" id="KW-0812">Transmembrane</keyword>
<evidence type="ECO:0000313" key="15">
    <source>
        <dbReference type="Proteomes" id="UP001295423"/>
    </source>
</evidence>
<protein>
    <recommendedName>
        <fullName evidence="16">Leucine-rich repeat-containing N-terminal plant-type domain-containing protein</fullName>
    </recommendedName>
</protein>
<dbReference type="InterPro" id="IPR032675">
    <property type="entry name" value="LRR_dom_sf"/>
</dbReference>
<keyword evidence="9" id="KW-0675">Receptor</keyword>
<evidence type="ECO:0000256" key="8">
    <source>
        <dbReference type="ARBA" id="ARBA00023136"/>
    </source>
</evidence>
<dbReference type="Gene3D" id="3.80.10.10">
    <property type="entry name" value="Ribonuclease Inhibitor"/>
    <property type="match status" value="4"/>
</dbReference>
<feature type="region of interest" description="Disordered" evidence="12">
    <location>
        <begin position="46"/>
        <end position="99"/>
    </location>
</feature>
<keyword evidence="10" id="KW-0325">Glycoprotein</keyword>
<evidence type="ECO:0000256" key="6">
    <source>
        <dbReference type="ARBA" id="ARBA00022737"/>
    </source>
</evidence>
<evidence type="ECO:0000256" key="13">
    <source>
        <dbReference type="SAM" id="Phobius"/>
    </source>
</evidence>
<keyword evidence="2" id="KW-1003">Cell membrane</keyword>
<dbReference type="SUPFAM" id="SSF52058">
    <property type="entry name" value="L domain-like"/>
    <property type="match status" value="1"/>
</dbReference>
<evidence type="ECO:0000256" key="1">
    <source>
        <dbReference type="ARBA" id="ARBA00004236"/>
    </source>
</evidence>
<dbReference type="FunFam" id="3.80.10.10:FF:000095">
    <property type="entry name" value="LRR receptor-like serine/threonine-protein kinase GSO1"/>
    <property type="match status" value="1"/>
</dbReference>
<dbReference type="GO" id="GO:0005886">
    <property type="term" value="C:plasma membrane"/>
    <property type="evidence" value="ECO:0007669"/>
    <property type="project" value="UniProtKB-SubCell"/>
</dbReference>
<evidence type="ECO:0000256" key="7">
    <source>
        <dbReference type="ARBA" id="ARBA00022989"/>
    </source>
</evidence>
<evidence type="ECO:0000256" key="11">
    <source>
        <dbReference type="ARBA" id="ARBA00037847"/>
    </source>
</evidence>
<sequence>MPEKSEEQQQVPEKSPPWKFILIGVGVVVFALAIGLPIGLLAGGSGSDDSSSALSATNGSPNASPTSSGGSGGGSPSGGGGSFPNQPPVSSPTFQNPPANRVPIKCLPDDYRIDALTSGVCSGGLRREELYLRTLRQITAQSVLTNPSRPQGKAFAFLLNYDPYFQGSCSTTGLKERYILMTLFFSTKGEYWSRQVGWCGGTQHCTWSGVSCSSSGTITGIELATNNLSGTIPEEFYALQHLQRINLFANSILGTIPNFSTLYNLKEIDLQNNLLTGNAFPTSLPNGVTHYKVSGNNLSGTIPTSILDKWTQLQTLWAGNNQISGTIPTQFGRLNRLTSLYLYENRLQGSLPAQLGNILLQEIWLSNNFFEQQIPESLLFLGSLKLFRLENNVFSGSLATWIGLLTNLQDLRVNNNNIAGTVPVQLDQLTDLKELQIGTNFWSGNLPNIFRNLQQLETFDASNTDLGGTIPTALFNIPTLETVNLSNSRLSGSIPNTLSNAGNLQKLYLNDMPNLRGNLPSPGQGRLGSLTELLVHRTGLTGSMPTSICALRSDSFLDTLEADCLGGSPKLQCDFPDCCTRCY</sequence>